<evidence type="ECO:0000256" key="1">
    <source>
        <dbReference type="ARBA" id="ARBA00006756"/>
    </source>
</evidence>
<comment type="similarity">
    <text evidence="1 3">Belongs to the EXO70 family.</text>
</comment>
<dbReference type="Gene3D" id="1.20.1280.170">
    <property type="entry name" value="Exocyst complex component Exo70"/>
    <property type="match status" value="1"/>
</dbReference>
<keyword evidence="3" id="KW-0268">Exocytosis</keyword>
<dbReference type="InterPro" id="IPR016159">
    <property type="entry name" value="Cullin_repeat-like_dom_sf"/>
</dbReference>
<evidence type="ECO:0000313" key="7">
    <source>
        <dbReference type="Proteomes" id="UP001367508"/>
    </source>
</evidence>
<proteinExistence type="inferred from homology"/>
<keyword evidence="7" id="KW-1185">Reference proteome</keyword>
<dbReference type="AlphaFoldDB" id="A0AAN9LMD7"/>
<dbReference type="PANTHER" id="PTHR12542">
    <property type="entry name" value="EXOCYST COMPLEX PROTEIN EXO70"/>
    <property type="match status" value="1"/>
</dbReference>
<dbReference type="InterPro" id="IPR004140">
    <property type="entry name" value="Exo70"/>
</dbReference>
<accession>A0AAN9LMD7</accession>
<feature type="compositionally biased region" description="Basic and acidic residues" evidence="4">
    <location>
        <begin position="56"/>
        <end position="65"/>
    </location>
</feature>
<dbReference type="GO" id="GO:0000145">
    <property type="term" value="C:exocyst"/>
    <property type="evidence" value="ECO:0007669"/>
    <property type="project" value="InterPro"/>
</dbReference>
<comment type="function">
    <text evidence="3">Component of the exocyst complex.</text>
</comment>
<dbReference type="GO" id="GO:0006887">
    <property type="term" value="P:exocytosis"/>
    <property type="evidence" value="ECO:0007669"/>
    <property type="project" value="UniProtKB-KW"/>
</dbReference>
<feature type="region of interest" description="Disordered" evidence="4">
    <location>
        <begin position="204"/>
        <end position="259"/>
    </location>
</feature>
<sequence length="710" mass="80297">MEKNLAENSGSFTRRDEPTNGGDAQHSQVPEPTKPDPKPDGATAEAEPTPPTSHQGDQEEMKEEAVETPLPSLGKVSEDIDQLLVTMKRNDDHNNNNDNKKGNAEKIEIPIYVKRYLDLVDEKIAKYDTGEGKTKWGEVAEEDSWLLETADRIPKLMKLLTYRNEPEEETNGQRSSLVNRTGSIQQRVMSYLEEDFRLLMEESRNPTELDPGGNTNSNPNNNNNNQSSVDAKGKHVASEQQDVKDSDLQQAESEANFPGYPDEAVANLSKIAGAMLAGGYESECCQVYVISRRNAFEEILHKLGMERISIDEMVLKVQWETIARDMIPAWINAFKQCAAVYFPGERRLTDTIFAYNSSVAAGLFSSLSCGVVIRFLNFAEGAAMTKRAGEKLFKLLDMYETLRDVIPMLDGLFPEVSVEEVKTEMNLAKSRLGEAAICIFCDLENSIKSETAKTAVPGGAVHPLTRYIMNYLSIAGDYKETLEQVFKEHSKIERKDSTSRPQNENEGASEKEASSPFAAQVMRVMDLLDASLDGKARLYRDVALSNFFMMNNGRYTLQKIKGSKEMSQVMGNTWCRKKSSELRTYHKNYQRETWNRVLQCLNHEGLNVNGKVHKPVLKERFKSFNALFDEIHRAQSQWVVKDEQLQSELRVSISGVVIPAYRSFVGRFSQFLDPGRQTEKYIKYQAEDIETYIDELFDGKSHQPISRRKT</sequence>
<evidence type="ECO:0000256" key="4">
    <source>
        <dbReference type="SAM" id="MobiDB-lite"/>
    </source>
</evidence>
<protein>
    <recommendedName>
        <fullName evidence="3">Exocyst subunit Exo70 family protein</fullName>
    </recommendedName>
</protein>
<feature type="region of interest" description="Disordered" evidence="4">
    <location>
        <begin position="1"/>
        <end position="79"/>
    </location>
</feature>
<dbReference type="PANTHER" id="PTHR12542:SF173">
    <property type="entry name" value="EXOCYST SUBUNIT EXO70 FAMILY PROTEIN"/>
    <property type="match status" value="1"/>
</dbReference>
<dbReference type="GO" id="GO:0015031">
    <property type="term" value="P:protein transport"/>
    <property type="evidence" value="ECO:0007669"/>
    <property type="project" value="UniProtKB-KW"/>
</dbReference>
<feature type="compositionally biased region" description="Basic and acidic residues" evidence="4">
    <location>
        <begin position="489"/>
        <end position="498"/>
    </location>
</feature>
<feature type="compositionally biased region" description="Basic and acidic residues" evidence="4">
    <location>
        <begin position="231"/>
        <end position="247"/>
    </location>
</feature>
<organism evidence="6 7">
    <name type="scientific">Canavalia gladiata</name>
    <name type="common">Sword bean</name>
    <name type="synonym">Dolichos gladiatus</name>
    <dbReference type="NCBI Taxonomy" id="3824"/>
    <lineage>
        <taxon>Eukaryota</taxon>
        <taxon>Viridiplantae</taxon>
        <taxon>Streptophyta</taxon>
        <taxon>Embryophyta</taxon>
        <taxon>Tracheophyta</taxon>
        <taxon>Spermatophyta</taxon>
        <taxon>Magnoliopsida</taxon>
        <taxon>eudicotyledons</taxon>
        <taxon>Gunneridae</taxon>
        <taxon>Pentapetalae</taxon>
        <taxon>rosids</taxon>
        <taxon>fabids</taxon>
        <taxon>Fabales</taxon>
        <taxon>Fabaceae</taxon>
        <taxon>Papilionoideae</taxon>
        <taxon>50 kb inversion clade</taxon>
        <taxon>NPAAA clade</taxon>
        <taxon>indigoferoid/millettioid clade</taxon>
        <taxon>Phaseoleae</taxon>
        <taxon>Canavalia</taxon>
    </lineage>
</organism>
<keyword evidence="3" id="KW-0653">Protein transport</keyword>
<dbReference type="Proteomes" id="UP001367508">
    <property type="component" value="Unassembled WGS sequence"/>
</dbReference>
<reference evidence="6 7" key="1">
    <citation type="submission" date="2024-01" db="EMBL/GenBank/DDBJ databases">
        <title>The genomes of 5 underutilized Papilionoideae crops provide insights into root nodulation and disease resistanc.</title>
        <authorList>
            <person name="Jiang F."/>
        </authorList>
    </citation>
    <scope>NUCLEOTIDE SEQUENCE [LARGE SCALE GENOMIC DNA]</scope>
    <source>
        <strain evidence="6">LVBAO_FW01</strain>
        <tissue evidence="6">Leaves</tissue>
    </source>
</reference>
<keyword evidence="2 3" id="KW-0813">Transport</keyword>
<comment type="caution">
    <text evidence="6">The sequence shown here is derived from an EMBL/GenBank/DDBJ whole genome shotgun (WGS) entry which is preliminary data.</text>
</comment>
<dbReference type="SUPFAM" id="SSF74788">
    <property type="entry name" value="Cullin repeat-like"/>
    <property type="match status" value="1"/>
</dbReference>
<dbReference type="EMBL" id="JAYMYQ010000004">
    <property type="protein sequence ID" value="KAK7336113.1"/>
    <property type="molecule type" value="Genomic_DNA"/>
</dbReference>
<evidence type="ECO:0000256" key="3">
    <source>
        <dbReference type="RuleBase" id="RU365026"/>
    </source>
</evidence>
<evidence type="ECO:0000256" key="2">
    <source>
        <dbReference type="ARBA" id="ARBA00022448"/>
    </source>
</evidence>
<dbReference type="GO" id="GO:0005546">
    <property type="term" value="F:phosphatidylinositol-4,5-bisphosphate binding"/>
    <property type="evidence" value="ECO:0007669"/>
    <property type="project" value="InterPro"/>
</dbReference>
<dbReference type="Pfam" id="PF03081">
    <property type="entry name" value="Exo70_C"/>
    <property type="match status" value="1"/>
</dbReference>
<gene>
    <name evidence="6" type="ORF">VNO77_16645</name>
</gene>
<feature type="region of interest" description="Disordered" evidence="4">
    <location>
        <begin position="489"/>
        <end position="515"/>
    </location>
</feature>
<feature type="compositionally biased region" description="Low complexity" evidence="4">
    <location>
        <begin position="214"/>
        <end position="228"/>
    </location>
</feature>
<feature type="compositionally biased region" description="Polar residues" evidence="4">
    <location>
        <begin position="1"/>
        <end position="12"/>
    </location>
</feature>
<feature type="domain" description="Exocyst complex subunit Exo70 C-terminal" evidence="5">
    <location>
        <begin position="329"/>
        <end position="695"/>
    </location>
</feature>
<evidence type="ECO:0000259" key="5">
    <source>
        <dbReference type="Pfam" id="PF03081"/>
    </source>
</evidence>
<name>A0AAN9LMD7_CANGL</name>
<evidence type="ECO:0000313" key="6">
    <source>
        <dbReference type="EMBL" id="KAK7336113.1"/>
    </source>
</evidence>
<dbReference type="InterPro" id="IPR046364">
    <property type="entry name" value="Exo70_C"/>
</dbReference>